<comment type="pathway">
    <text evidence="1 6">Cell wall biogenesis; peptidoglycan biosynthesis.</text>
</comment>
<proteinExistence type="predicted"/>
<keyword evidence="3 6" id="KW-0133">Cell shape</keyword>
<evidence type="ECO:0000256" key="4">
    <source>
        <dbReference type="ARBA" id="ARBA00022984"/>
    </source>
</evidence>
<dbReference type="PANTHER" id="PTHR30582:SF33">
    <property type="entry name" value="EXPORTED PROTEIN"/>
    <property type="match status" value="1"/>
</dbReference>
<evidence type="ECO:0000256" key="6">
    <source>
        <dbReference type="PROSITE-ProRule" id="PRU01373"/>
    </source>
</evidence>
<dbReference type="GO" id="GO:0018104">
    <property type="term" value="P:peptidoglycan-protein cross-linking"/>
    <property type="evidence" value="ECO:0007669"/>
    <property type="project" value="TreeGrafter"/>
</dbReference>
<protein>
    <submittedName>
        <fullName evidence="9">L,D-transpeptidase</fullName>
    </submittedName>
</protein>
<dbReference type="InterPro" id="IPR036365">
    <property type="entry name" value="PGBD-like_sf"/>
</dbReference>
<accession>A0A7H0HVR6</accession>
<dbReference type="GO" id="GO:0016740">
    <property type="term" value="F:transferase activity"/>
    <property type="evidence" value="ECO:0007669"/>
    <property type="project" value="UniProtKB-KW"/>
</dbReference>
<feature type="active site" description="Proton donor/acceptor" evidence="6">
    <location>
        <position position="183"/>
    </location>
</feature>
<feature type="domain" description="L,D-TPase catalytic" evidence="8">
    <location>
        <begin position="110"/>
        <end position="222"/>
    </location>
</feature>
<evidence type="ECO:0000313" key="9">
    <source>
        <dbReference type="EMBL" id="QNP64632.1"/>
    </source>
</evidence>
<dbReference type="Pfam" id="PF03734">
    <property type="entry name" value="YkuD"/>
    <property type="match status" value="1"/>
</dbReference>
<reference evidence="9 10" key="1">
    <citation type="submission" date="2020-08" db="EMBL/GenBank/DDBJ databases">
        <title>A novel species.</title>
        <authorList>
            <person name="Gao J."/>
        </authorList>
    </citation>
    <scope>NUCLEOTIDE SEQUENCE [LARGE SCALE GENOMIC DNA]</scope>
    <source>
        <strain evidence="9 10">CRPJ-33</strain>
    </source>
</reference>
<feature type="active site" description="Nucleophile" evidence="6">
    <location>
        <position position="198"/>
    </location>
</feature>
<keyword evidence="10" id="KW-1185">Reference proteome</keyword>
<organism evidence="9 10">
    <name type="scientific">Streptomyces genisteinicus</name>
    <dbReference type="NCBI Taxonomy" id="2768068"/>
    <lineage>
        <taxon>Bacteria</taxon>
        <taxon>Bacillati</taxon>
        <taxon>Actinomycetota</taxon>
        <taxon>Actinomycetes</taxon>
        <taxon>Kitasatosporales</taxon>
        <taxon>Streptomycetaceae</taxon>
        <taxon>Streptomyces</taxon>
    </lineage>
</organism>
<keyword evidence="7" id="KW-0732">Signal</keyword>
<evidence type="ECO:0000313" key="10">
    <source>
        <dbReference type="Proteomes" id="UP000516230"/>
    </source>
</evidence>
<dbReference type="KEGG" id="sgj:IAG43_18075"/>
<feature type="chain" id="PRO_5028916575" evidence="7">
    <location>
        <begin position="28"/>
        <end position="242"/>
    </location>
</feature>
<dbReference type="AlphaFoldDB" id="A0A7H0HVR6"/>
<dbReference type="Gene3D" id="2.40.440.10">
    <property type="entry name" value="L,D-transpeptidase catalytic domain-like"/>
    <property type="match status" value="1"/>
</dbReference>
<evidence type="ECO:0000259" key="8">
    <source>
        <dbReference type="PROSITE" id="PS52029"/>
    </source>
</evidence>
<name>A0A7H0HVR6_9ACTN</name>
<dbReference type="SUPFAM" id="SSF47090">
    <property type="entry name" value="PGBD-like"/>
    <property type="match status" value="1"/>
</dbReference>
<dbReference type="GO" id="GO:0008360">
    <property type="term" value="P:regulation of cell shape"/>
    <property type="evidence" value="ECO:0007669"/>
    <property type="project" value="UniProtKB-UniRule"/>
</dbReference>
<dbReference type="InterPro" id="IPR005490">
    <property type="entry name" value="LD_TPept_cat_dom"/>
</dbReference>
<keyword evidence="4 6" id="KW-0573">Peptidoglycan synthesis</keyword>
<evidence type="ECO:0000256" key="1">
    <source>
        <dbReference type="ARBA" id="ARBA00004752"/>
    </source>
</evidence>
<dbReference type="GO" id="GO:0071972">
    <property type="term" value="F:peptidoglycan L,D-transpeptidase activity"/>
    <property type="evidence" value="ECO:0007669"/>
    <property type="project" value="TreeGrafter"/>
</dbReference>
<dbReference type="GO" id="GO:0005576">
    <property type="term" value="C:extracellular region"/>
    <property type="evidence" value="ECO:0007669"/>
    <property type="project" value="TreeGrafter"/>
</dbReference>
<evidence type="ECO:0000256" key="2">
    <source>
        <dbReference type="ARBA" id="ARBA00022679"/>
    </source>
</evidence>
<dbReference type="InterPro" id="IPR038063">
    <property type="entry name" value="Transpep_catalytic_dom"/>
</dbReference>
<dbReference type="PROSITE" id="PS52029">
    <property type="entry name" value="LD_TPASE"/>
    <property type="match status" value="1"/>
</dbReference>
<dbReference type="Proteomes" id="UP000516230">
    <property type="component" value="Chromosome"/>
</dbReference>
<dbReference type="EMBL" id="CP060825">
    <property type="protein sequence ID" value="QNP64632.1"/>
    <property type="molecule type" value="Genomic_DNA"/>
</dbReference>
<keyword evidence="2" id="KW-0808">Transferase</keyword>
<dbReference type="UniPathway" id="UPA00219"/>
<evidence type="ECO:0000256" key="5">
    <source>
        <dbReference type="ARBA" id="ARBA00023316"/>
    </source>
</evidence>
<feature type="signal peptide" evidence="7">
    <location>
        <begin position="1"/>
        <end position="27"/>
    </location>
</feature>
<evidence type="ECO:0000256" key="7">
    <source>
        <dbReference type="SAM" id="SignalP"/>
    </source>
</evidence>
<dbReference type="GO" id="GO:0071555">
    <property type="term" value="P:cell wall organization"/>
    <property type="evidence" value="ECO:0007669"/>
    <property type="project" value="UniProtKB-UniRule"/>
</dbReference>
<dbReference type="PANTHER" id="PTHR30582">
    <property type="entry name" value="L,D-TRANSPEPTIDASE"/>
    <property type="match status" value="1"/>
</dbReference>
<dbReference type="SUPFAM" id="SSF141523">
    <property type="entry name" value="L,D-transpeptidase catalytic domain-like"/>
    <property type="match status" value="1"/>
</dbReference>
<sequence>MNPVRSAGVPAALAVLVCAFAPAPAAAAPAGDTPCTAATGPYQRQMESHLGLTVDGRQSEADCQAVRAFQTEHGTPRRDGYADLATYRTMVAVEAAPDPNAEGRCPVRTYRVTCVDMDRQLLWVQTGDAVDFGPVPIRTGRDAQETRPGMHEIYWRSRDHVSTLYDDAPMPYAQFFDGGQALHGRPGDLYDGGGSAGCVNLSLDDASALWDLLDVDDSVYVWGVKPGTADRSAAPDRAATAD</sequence>
<dbReference type="CDD" id="cd16913">
    <property type="entry name" value="YkuD_like"/>
    <property type="match status" value="1"/>
</dbReference>
<evidence type="ECO:0000256" key="3">
    <source>
        <dbReference type="ARBA" id="ARBA00022960"/>
    </source>
</evidence>
<dbReference type="RefSeq" id="WP_187741762.1">
    <property type="nucleotide sequence ID" value="NZ_CP060825.1"/>
</dbReference>
<dbReference type="InterPro" id="IPR050979">
    <property type="entry name" value="LD-transpeptidase"/>
</dbReference>
<keyword evidence="5 6" id="KW-0961">Cell wall biogenesis/degradation</keyword>
<gene>
    <name evidence="9" type="ORF">IAG43_18075</name>
</gene>